<evidence type="ECO:0000256" key="1">
    <source>
        <dbReference type="ARBA" id="ARBA00022612"/>
    </source>
</evidence>
<proteinExistence type="predicted"/>
<name>A0AAP8U6M8_BRELA</name>
<dbReference type="Pfam" id="PF17289">
    <property type="entry name" value="Terminase_6C"/>
    <property type="match status" value="1"/>
</dbReference>
<sequence length="514" mass="58522">MSKKNRAPTIITPKKIDTEALLSVLATESGYLELLSDPAIEFDDYQRDFLESTDRFQIYLKGRQLGFSFVSAARALARSQNLDDYTCIIASYKQDDSKEKIRYAKQIYDSLPDNYKKRKLVDNTTSLEFVSKSGRQSTGTRIIAQGKGPIRGKGSNNVLDIILDEFAFFGGWDSTVYTSAVPVLTRVKHGSLTIISTPLGKAGKFYELWSEDKKYRNYKRRTIYWWDFSLLCKDVARARLIAPSMHTLQRVDEFGTDQLHELFNAMDLEAFQQEFECAFIDDSTSYFPLDMVYKCVMNDERNDERTDNKPSQQEELMAKDFNALREKTTGSLGGGYDVGRRKDASELTSLDGTGNGKILRFMETYKQSDFDLQERELGRFLEIAKPIRLCIDETGLGMHMAENLQKKYSGQVEPIPFTNATKEAMAIALHKEFEKGPSGILIPNERDLITQIVAIKREVTSTGAFRYSVERNNNHHGDKFWSLALANWAINENKAYSKPVGFSVMANPESILFH</sequence>
<protein>
    <recommendedName>
        <fullName evidence="2">Terminase large subunit gp17-like C-terminal domain-containing protein</fullName>
    </recommendedName>
</protein>
<dbReference type="InterPro" id="IPR035421">
    <property type="entry name" value="Terminase_6C"/>
</dbReference>
<comment type="caution">
    <text evidence="3">The sequence shown here is derived from an EMBL/GenBank/DDBJ whole genome shotgun (WGS) entry which is preliminary data.</text>
</comment>
<feature type="domain" description="Terminase large subunit gp17-like C-terminal" evidence="2">
    <location>
        <begin position="335"/>
        <end position="486"/>
    </location>
</feature>
<evidence type="ECO:0000313" key="4">
    <source>
        <dbReference type="Proteomes" id="UP000239759"/>
    </source>
</evidence>
<dbReference type="Pfam" id="PF03237">
    <property type="entry name" value="Terminase_6N"/>
    <property type="match status" value="1"/>
</dbReference>
<evidence type="ECO:0000313" key="3">
    <source>
        <dbReference type="EMBL" id="PPB10903.1"/>
    </source>
</evidence>
<dbReference type="AlphaFoldDB" id="A0AAP8U6M8"/>
<organism evidence="3 4">
    <name type="scientific">Brevibacillus laterosporus</name>
    <name type="common">Bacillus laterosporus</name>
    <dbReference type="NCBI Taxonomy" id="1465"/>
    <lineage>
        <taxon>Bacteria</taxon>
        <taxon>Bacillati</taxon>
        <taxon>Bacillota</taxon>
        <taxon>Bacilli</taxon>
        <taxon>Bacillales</taxon>
        <taxon>Paenibacillaceae</taxon>
        <taxon>Brevibacillus</taxon>
    </lineage>
</organism>
<gene>
    <name evidence="3" type="ORF">C4A77_04565</name>
</gene>
<reference evidence="3 4" key="1">
    <citation type="submission" date="2018-02" db="EMBL/GenBank/DDBJ databases">
        <title>Comparative analysis of genomes of three Brevibacillus laterosporus strains producers of potent antimicrobials isolated from silage.</title>
        <authorList>
            <person name="Kojic M."/>
            <person name="Miljkovic M."/>
            <person name="Studholme D."/>
            <person name="Filipic B."/>
        </authorList>
    </citation>
    <scope>NUCLEOTIDE SEQUENCE [LARGE SCALE GENOMIC DNA]</scope>
    <source>
        <strain evidence="3 4">BGSP11</strain>
    </source>
</reference>
<dbReference type="Gene3D" id="3.30.420.240">
    <property type="match status" value="1"/>
</dbReference>
<evidence type="ECO:0000259" key="2">
    <source>
        <dbReference type="Pfam" id="PF17289"/>
    </source>
</evidence>
<dbReference type="RefSeq" id="WP_104030920.1">
    <property type="nucleotide sequence ID" value="NZ_PRKQ01000003.1"/>
</dbReference>
<dbReference type="InterPro" id="IPR027417">
    <property type="entry name" value="P-loop_NTPase"/>
</dbReference>
<dbReference type="Gene3D" id="3.40.50.300">
    <property type="entry name" value="P-loop containing nucleotide triphosphate hydrolases"/>
    <property type="match status" value="1"/>
</dbReference>
<dbReference type="Proteomes" id="UP000239759">
    <property type="component" value="Unassembled WGS sequence"/>
</dbReference>
<keyword evidence="1" id="KW-1188">Viral release from host cell</keyword>
<dbReference type="EMBL" id="PRKQ01000003">
    <property type="protein sequence ID" value="PPB10903.1"/>
    <property type="molecule type" value="Genomic_DNA"/>
</dbReference>
<accession>A0AAP8U6M8</accession>